<dbReference type="CDD" id="cd16024">
    <property type="entry name" value="GPI_EPT_2"/>
    <property type="match status" value="1"/>
</dbReference>
<evidence type="ECO:0000313" key="14">
    <source>
        <dbReference type="EMBL" id="OXV11278.1"/>
    </source>
</evidence>
<evidence type="ECO:0000256" key="1">
    <source>
        <dbReference type="ARBA" id="ARBA00004477"/>
    </source>
</evidence>
<name>A0A232M4L3_9EURO</name>
<dbReference type="InterPro" id="IPR039527">
    <property type="entry name" value="PIGG/GPI7"/>
</dbReference>
<feature type="transmembrane region" description="Helical" evidence="12">
    <location>
        <begin position="426"/>
        <end position="446"/>
    </location>
</feature>
<evidence type="ECO:0000256" key="3">
    <source>
        <dbReference type="ARBA" id="ARBA00005315"/>
    </source>
</evidence>
<dbReference type="GO" id="GO:0051267">
    <property type="term" value="F:CP2 mannose-ethanolamine phosphotransferase activity"/>
    <property type="evidence" value="ECO:0007669"/>
    <property type="project" value="TreeGrafter"/>
</dbReference>
<dbReference type="EMBL" id="NPHW01002526">
    <property type="protein sequence ID" value="OXV11278.1"/>
    <property type="molecule type" value="Genomic_DNA"/>
</dbReference>
<evidence type="ECO:0000256" key="2">
    <source>
        <dbReference type="ARBA" id="ARBA00004687"/>
    </source>
</evidence>
<comment type="subcellular location">
    <subcellularLocation>
        <location evidence="1 12">Endoplasmic reticulum membrane</location>
        <topology evidence="1 12">Multi-pass membrane protein</topology>
    </subcellularLocation>
</comment>
<keyword evidence="9 12" id="KW-1133">Transmembrane helix</keyword>
<keyword evidence="7 12" id="KW-0812">Transmembrane</keyword>
<keyword evidence="6 12" id="KW-0808">Transferase</keyword>
<feature type="domain" description="GPI ethanolamine phosphate transferase 2 C-terminal" evidence="13">
    <location>
        <begin position="389"/>
        <end position="622"/>
    </location>
</feature>
<reference evidence="14 15" key="1">
    <citation type="journal article" date="2015" name="Environ. Microbiol.">
        <title>Metagenome sequence of Elaphomyces granulatus from sporocarp tissue reveals Ascomycota ectomycorrhizal fingerprints of genome expansion and a Proteobacteria-rich microbiome.</title>
        <authorList>
            <person name="Quandt C.A."/>
            <person name="Kohler A."/>
            <person name="Hesse C.N."/>
            <person name="Sharpton T.J."/>
            <person name="Martin F."/>
            <person name="Spatafora J.W."/>
        </authorList>
    </citation>
    <scope>NUCLEOTIDE SEQUENCE [LARGE SCALE GENOMIC DNA]</scope>
    <source>
        <strain evidence="14 15">OSC145934</strain>
    </source>
</reference>
<dbReference type="GO" id="GO:0006506">
    <property type="term" value="P:GPI anchor biosynthetic process"/>
    <property type="evidence" value="ECO:0007669"/>
    <property type="project" value="UniProtKB-UniPathway"/>
</dbReference>
<dbReference type="Pfam" id="PF01663">
    <property type="entry name" value="Phosphodiest"/>
    <property type="match status" value="1"/>
</dbReference>
<comment type="function">
    <text evidence="12">Ethanolamine phosphate transferase involved in glycosylphosphatidylinositol-anchor biosynthesis. Transfers ethanolamine phosphate to the GPI second mannose.</text>
</comment>
<comment type="caution">
    <text evidence="14">The sequence shown here is derived from an EMBL/GenBank/DDBJ whole genome shotgun (WGS) entry which is preliminary data.</text>
</comment>
<feature type="transmembrane region" description="Helical" evidence="12">
    <location>
        <begin position="452"/>
        <end position="469"/>
    </location>
</feature>
<dbReference type="Proteomes" id="UP000243515">
    <property type="component" value="Unassembled WGS sequence"/>
</dbReference>
<evidence type="ECO:0000256" key="8">
    <source>
        <dbReference type="ARBA" id="ARBA00022824"/>
    </source>
</evidence>
<dbReference type="OrthoDB" id="272139at2759"/>
<evidence type="ECO:0000256" key="7">
    <source>
        <dbReference type="ARBA" id="ARBA00022692"/>
    </source>
</evidence>
<dbReference type="PANTHER" id="PTHR23072">
    <property type="entry name" value="PHOSPHATIDYLINOSITOL GLYCAN-RELATED"/>
    <property type="match status" value="1"/>
</dbReference>
<protein>
    <recommendedName>
        <fullName evidence="4 12">GPI ethanolamine phosphate transferase 2</fullName>
    </recommendedName>
</protein>
<dbReference type="SUPFAM" id="SSF53649">
    <property type="entry name" value="Alkaline phosphatase-like"/>
    <property type="match status" value="1"/>
</dbReference>
<dbReference type="GO" id="GO:0005789">
    <property type="term" value="C:endoplasmic reticulum membrane"/>
    <property type="evidence" value="ECO:0007669"/>
    <property type="project" value="UniProtKB-SubCell"/>
</dbReference>
<comment type="similarity">
    <text evidence="3 12">Belongs to the PIGG/PIGN/PIGO family. PIGG subfamily.</text>
</comment>
<dbReference type="AlphaFoldDB" id="A0A232M4L3"/>
<comment type="caution">
    <text evidence="12">Lacks conserved residue(s) required for the propagation of feature annotation.</text>
</comment>
<comment type="pathway">
    <text evidence="2 12">Glycolipid biosynthesis; glycosylphosphatidylinositol-anchor biosynthesis.</text>
</comment>
<accession>A0A232M4L3</accession>
<dbReference type="InterPro" id="IPR017850">
    <property type="entry name" value="Alkaline_phosphatase_core_sf"/>
</dbReference>
<feature type="transmembrane region" description="Helical" evidence="12">
    <location>
        <begin position="512"/>
        <end position="529"/>
    </location>
</feature>
<dbReference type="InterPro" id="IPR037674">
    <property type="entry name" value="PIG-G_N"/>
</dbReference>
<dbReference type="Gene3D" id="3.40.720.10">
    <property type="entry name" value="Alkaline Phosphatase, subunit A"/>
    <property type="match status" value="1"/>
</dbReference>
<gene>
    <name evidence="14" type="ORF">Egran_00960</name>
</gene>
<dbReference type="InterPro" id="IPR002591">
    <property type="entry name" value="Phosphodiest/P_Trfase"/>
</dbReference>
<keyword evidence="5 12" id="KW-0337">GPI-anchor biosynthesis</keyword>
<keyword evidence="15" id="KW-1185">Reference proteome</keyword>
<sequence>MLYEGSSNYEPVLDLLMCISDFVYSNNSGFTFTQSLIRSGSAVPFTSYARSPTVTLPRIKAIMTGSVPSFSDIILNIAESDSVSTLIHQDSLLAQFKTNLKGELIMYGDDTWLRLFPGMFGRADGTTSFFVSDFIEVDNNVTRHITDELQNDDWAVMILHYLGLDHIGHKSGPKSPHMIPKHREMDSIVREIYTAIEHQQHLHSTLLILCGDHGMNDVGNHGGSSAGETSPALIFISPKFQVKGFHQECPIANHGDYQYYRTVEQSDITPTLAGLLGVPVPRNSLGVFIPELLSMWDVGSERLLILQNNSKQIFKIIKAAFPGHAFEPGISSYRCESVGLSDVEELACAWFDYLHLLNTSIVSPHRGPELESALLKFLRTTQDVMSSVASNYDVTRLYLGLLIAGIAVFVSLSAAHWLIRSSKFPWVFLTASVTAYGCMMFASSYVEEEQQYWFWIMTGWTFYLFVKGANYDLRRTSAAGVNAIVLAALYRVERRWNQTGQKFAAEPDIAHSFTQHLIILWVFVFLSYIDTCRRIIKGSPFCQFTSFVLWSFMSAIITTVAFTFKLAFTTADSPELVHNLSMLGSLGDFLNNYSLVLHARFVFLGTAAIVLVGIYALTSIASTDKQGK</sequence>
<evidence type="ECO:0000313" key="15">
    <source>
        <dbReference type="Proteomes" id="UP000243515"/>
    </source>
</evidence>
<feature type="transmembrane region" description="Helical" evidence="12">
    <location>
        <begin position="476"/>
        <end position="492"/>
    </location>
</feature>
<dbReference type="PANTHER" id="PTHR23072:SF0">
    <property type="entry name" value="GPI ETHANOLAMINE PHOSPHATE TRANSFERASE 2"/>
    <property type="match status" value="1"/>
</dbReference>
<keyword evidence="10 12" id="KW-0472">Membrane</keyword>
<evidence type="ECO:0000256" key="9">
    <source>
        <dbReference type="ARBA" id="ARBA00022989"/>
    </source>
</evidence>
<feature type="transmembrane region" description="Helical" evidence="12">
    <location>
        <begin position="541"/>
        <end position="564"/>
    </location>
</feature>
<organism evidence="14 15">
    <name type="scientific">Elaphomyces granulatus</name>
    <dbReference type="NCBI Taxonomy" id="519963"/>
    <lineage>
        <taxon>Eukaryota</taxon>
        <taxon>Fungi</taxon>
        <taxon>Dikarya</taxon>
        <taxon>Ascomycota</taxon>
        <taxon>Pezizomycotina</taxon>
        <taxon>Eurotiomycetes</taxon>
        <taxon>Eurotiomycetidae</taxon>
        <taxon>Eurotiales</taxon>
        <taxon>Elaphomycetaceae</taxon>
        <taxon>Elaphomyces</taxon>
    </lineage>
</organism>
<evidence type="ECO:0000256" key="5">
    <source>
        <dbReference type="ARBA" id="ARBA00022502"/>
    </source>
</evidence>
<evidence type="ECO:0000256" key="4">
    <source>
        <dbReference type="ARBA" id="ARBA00020830"/>
    </source>
</evidence>
<evidence type="ECO:0000256" key="10">
    <source>
        <dbReference type="ARBA" id="ARBA00023136"/>
    </source>
</evidence>
<dbReference type="Pfam" id="PF19316">
    <property type="entry name" value="PIGO_PIGG"/>
    <property type="match status" value="1"/>
</dbReference>
<proteinExistence type="inferred from homology"/>
<dbReference type="UniPathway" id="UPA00196"/>
<evidence type="ECO:0000256" key="12">
    <source>
        <dbReference type="RuleBase" id="RU367106"/>
    </source>
</evidence>
<evidence type="ECO:0000256" key="6">
    <source>
        <dbReference type="ARBA" id="ARBA00022679"/>
    </source>
</evidence>
<dbReference type="InterPro" id="IPR045687">
    <property type="entry name" value="PIGG/GPI7_C"/>
</dbReference>
<feature type="transmembrane region" description="Helical" evidence="12">
    <location>
        <begin position="595"/>
        <end position="618"/>
    </location>
</feature>
<keyword evidence="8 12" id="KW-0256">Endoplasmic reticulum</keyword>
<keyword evidence="11" id="KW-0325">Glycoprotein</keyword>
<evidence type="ECO:0000259" key="13">
    <source>
        <dbReference type="Pfam" id="PF19316"/>
    </source>
</evidence>
<feature type="transmembrane region" description="Helical" evidence="12">
    <location>
        <begin position="397"/>
        <end position="419"/>
    </location>
</feature>
<evidence type="ECO:0000256" key="11">
    <source>
        <dbReference type="ARBA" id="ARBA00023180"/>
    </source>
</evidence>